<dbReference type="EMBL" id="JARKIB010000389">
    <property type="protein sequence ID" value="KAJ7711675.1"/>
    <property type="molecule type" value="Genomic_DNA"/>
</dbReference>
<dbReference type="AlphaFoldDB" id="A0AAD7MDI0"/>
<gene>
    <name evidence="2" type="ORF">B0H16DRAFT_592550</name>
</gene>
<evidence type="ECO:0000313" key="2">
    <source>
        <dbReference type="EMBL" id="KAJ7711675.1"/>
    </source>
</evidence>
<dbReference type="Proteomes" id="UP001215598">
    <property type="component" value="Unassembled WGS sequence"/>
</dbReference>
<protein>
    <submittedName>
        <fullName evidence="2">Uncharacterized protein</fullName>
    </submittedName>
</protein>
<organism evidence="2 3">
    <name type="scientific">Mycena metata</name>
    <dbReference type="NCBI Taxonomy" id="1033252"/>
    <lineage>
        <taxon>Eukaryota</taxon>
        <taxon>Fungi</taxon>
        <taxon>Dikarya</taxon>
        <taxon>Basidiomycota</taxon>
        <taxon>Agaricomycotina</taxon>
        <taxon>Agaricomycetes</taxon>
        <taxon>Agaricomycetidae</taxon>
        <taxon>Agaricales</taxon>
        <taxon>Marasmiineae</taxon>
        <taxon>Mycenaceae</taxon>
        <taxon>Mycena</taxon>
    </lineage>
</organism>
<name>A0AAD7MDI0_9AGAR</name>
<accession>A0AAD7MDI0</accession>
<comment type="caution">
    <text evidence="2">The sequence shown here is derived from an EMBL/GenBank/DDBJ whole genome shotgun (WGS) entry which is preliminary data.</text>
</comment>
<reference evidence="2" key="1">
    <citation type="submission" date="2023-03" db="EMBL/GenBank/DDBJ databases">
        <title>Massive genome expansion in bonnet fungi (Mycena s.s.) driven by repeated elements and novel gene families across ecological guilds.</title>
        <authorList>
            <consortium name="Lawrence Berkeley National Laboratory"/>
            <person name="Harder C.B."/>
            <person name="Miyauchi S."/>
            <person name="Viragh M."/>
            <person name="Kuo A."/>
            <person name="Thoen E."/>
            <person name="Andreopoulos B."/>
            <person name="Lu D."/>
            <person name="Skrede I."/>
            <person name="Drula E."/>
            <person name="Henrissat B."/>
            <person name="Morin E."/>
            <person name="Kohler A."/>
            <person name="Barry K."/>
            <person name="LaButti K."/>
            <person name="Morin E."/>
            <person name="Salamov A."/>
            <person name="Lipzen A."/>
            <person name="Mereny Z."/>
            <person name="Hegedus B."/>
            <person name="Baldrian P."/>
            <person name="Stursova M."/>
            <person name="Weitz H."/>
            <person name="Taylor A."/>
            <person name="Grigoriev I.V."/>
            <person name="Nagy L.G."/>
            <person name="Martin F."/>
            <person name="Kauserud H."/>
        </authorList>
    </citation>
    <scope>NUCLEOTIDE SEQUENCE</scope>
    <source>
        <strain evidence="2">CBHHK182m</strain>
    </source>
</reference>
<feature type="region of interest" description="Disordered" evidence="1">
    <location>
        <begin position="43"/>
        <end position="88"/>
    </location>
</feature>
<evidence type="ECO:0000313" key="3">
    <source>
        <dbReference type="Proteomes" id="UP001215598"/>
    </source>
</evidence>
<evidence type="ECO:0000256" key="1">
    <source>
        <dbReference type="SAM" id="MobiDB-lite"/>
    </source>
</evidence>
<sequence>MLQTSHWWNVQGSGAQLGRRSRARGKGRTSALLCIVGTPLRRAGAEHRGGEGGGVGESKRLRGSRQAGGSRRVRLGHGKSPPPPRAGRWGRASCWWCAASGGSRQVRRMREVVRTVAVSGAWIGVSRCRPKDGRCKEATETMWATRDADVDAARAVNGTRRALCARSGAWSAWA</sequence>
<keyword evidence="3" id="KW-1185">Reference proteome</keyword>
<proteinExistence type="predicted"/>